<feature type="signal peptide" evidence="16">
    <location>
        <begin position="1"/>
        <end position="21"/>
    </location>
</feature>
<proteinExistence type="predicted"/>
<keyword evidence="19" id="KW-1185">Reference proteome</keyword>
<keyword evidence="8" id="KW-0007">Acetylation</keyword>
<evidence type="ECO:0000256" key="10">
    <source>
        <dbReference type="ARBA" id="ARBA00023121"/>
    </source>
</evidence>
<name>A0A452GQG3_9SAUR</name>
<dbReference type="InterPro" id="IPR001478">
    <property type="entry name" value="PDZ"/>
</dbReference>
<dbReference type="CDD" id="cd06691">
    <property type="entry name" value="PDZ1_Par3-like"/>
    <property type="match status" value="1"/>
</dbReference>
<keyword evidence="10" id="KW-0446">Lipid-binding</keyword>
<evidence type="ECO:0000256" key="4">
    <source>
        <dbReference type="ARBA" id="ARBA00004544"/>
    </source>
</evidence>
<feature type="compositionally biased region" description="Polar residues" evidence="15">
    <location>
        <begin position="908"/>
        <end position="922"/>
    </location>
</feature>
<feature type="compositionally biased region" description="Low complexity" evidence="15">
    <location>
        <begin position="35"/>
        <end position="44"/>
    </location>
</feature>
<dbReference type="SUPFAM" id="SSF50156">
    <property type="entry name" value="PDZ domain-like"/>
    <property type="match status" value="3"/>
</dbReference>
<feature type="compositionally biased region" description="Polar residues" evidence="15">
    <location>
        <begin position="353"/>
        <end position="374"/>
    </location>
</feature>
<dbReference type="InterPro" id="IPR036034">
    <property type="entry name" value="PDZ_sf"/>
</dbReference>
<dbReference type="PROSITE" id="PS50106">
    <property type="entry name" value="PDZ"/>
    <property type="match status" value="3"/>
</dbReference>
<dbReference type="Proteomes" id="UP000291020">
    <property type="component" value="Unassembled WGS sequence"/>
</dbReference>
<feature type="compositionally biased region" description="Basic and acidic residues" evidence="15">
    <location>
        <begin position="134"/>
        <end position="147"/>
    </location>
</feature>
<keyword evidence="6" id="KW-0963">Cytoplasm</keyword>
<feature type="region of interest" description="Disordered" evidence="15">
    <location>
        <begin position="497"/>
        <end position="519"/>
    </location>
</feature>
<dbReference type="PANTHER" id="PTHR16484">
    <property type="entry name" value="PARTITIONING DEFECTIVE 3 RELATED"/>
    <property type="match status" value="1"/>
</dbReference>
<dbReference type="GO" id="GO:0005856">
    <property type="term" value="C:cytoskeleton"/>
    <property type="evidence" value="ECO:0007669"/>
    <property type="project" value="UniProtKB-SubCell"/>
</dbReference>
<evidence type="ECO:0000256" key="9">
    <source>
        <dbReference type="ARBA" id="ARBA00023054"/>
    </source>
</evidence>
<feature type="compositionally biased region" description="Low complexity" evidence="15">
    <location>
        <begin position="1099"/>
        <end position="1108"/>
    </location>
</feature>
<feature type="domain" description="PDZ" evidence="17">
    <location>
        <begin position="534"/>
        <end position="609"/>
    </location>
</feature>
<comment type="subunit">
    <text evidence="12">Interacts with PRKCZ.</text>
</comment>
<feature type="region of interest" description="Disordered" evidence="15">
    <location>
        <begin position="29"/>
        <end position="51"/>
    </location>
</feature>
<dbReference type="CDD" id="cd23059">
    <property type="entry name" value="PDZ3_Par3-like"/>
    <property type="match status" value="1"/>
</dbReference>
<feature type="compositionally biased region" description="Acidic residues" evidence="15">
    <location>
        <begin position="879"/>
        <end position="893"/>
    </location>
</feature>
<evidence type="ECO:0000256" key="12">
    <source>
        <dbReference type="ARBA" id="ARBA00065272"/>
    </source>
</evidence>
<keyword evidence="5" id="KW-1003">Cell membrane</keyword>
<feature type="region of interest" description="Disordered" evidence="15">
    <location>
        <begin position="1001"/>
        <end position="1259"/>
    </location>
</feature>
<reference evidence="18" key="3">
    <citation type="submission" date="2025-09" db="UniProtKB">
        <authorList>
            <consortium name="Ensembl"/>
        </authorList>
    </citation>
    <scope>IDENTIFICATION</scope>
</reference>
<dbReference type="GO" id="GO:0043296">
    <property type="term" value="C:apical junction complex"/>
    <property type="evidence" value="ECO:0007669"/>
    <property type="project" value="TreeGrafter"/>
</dbReference>
<dbReference type="GO" id="GO:0005938">
    <property type="term" value="C:cell cortex"/>
    <property type="evidence" value="ECO:0007669"/>
    <property type="project" value="UniProtKB-SubCell"/>
</dbReference>
<feature type="compositionally biased region" description="Basic and acidic residues" evidence="15">
    <location>
        <begin position="800"/>
        <end position="810"/>
    </location>
</feature>
<feature type="compositionally biased region" description="Polar residues" evidence="15">
    <location>
        <begin position="115"/>
        <end position="131"/>
    </location>
</feature>
<evidence type="ECO:0000256" key="3">
    <source>
        <dbReference type="ARBA" id="ARBA00004536"/>
    </source>
</evidence>
<feature type="compositionally biased region" description="Polar residues" evidence="15">
    <location>
        <begin position="1240"/>
        <end position="1249"/>
    </location>
</feature>
<dbReference type="GO" id="GO:0030154">
    <property type="term" value="P:cell differentiation"/>
    <property type="evidence" value="ECO:0007669"/>
    <property type="project" value="UniProtKB-KW"/>
</dbReference>
<feature type="compositionally biased region" description="Basic and acidic residues" evidence="15">
    <location>
        <begin position="923"/>
        <end position="944"/>
    </location>
</feature>
<feature type="compositionally biased region" description="Polar residues" evidence="15">
    <location>
        <begin position="148"/>
        <end position="168"/>
    </location>
</feature>
<keyword evidence="5" id="KW-0472">Membrane</keyword>
<dbReference type="Pfam" id="PF00595">
    <property type="entry name" value="PDZ"/>
    <property type="match status" value="3"/>
</dbReference>
<evidence type="ECO:0000256" key="11">
    <source>
        <dbReference type="ARBA" id="ARBA00023212"/>
    </source>
</evidence>
<organism evidence="18 19">
    <name type="scientific">Gopherus agassizii</name>
    <name type="common">Agassiz's desert tortoise</name>
    <dbReference type="NCBI Taxonomy" id="38772"/>
    <lineage>
        <taxon>Eukaryota</taxon>
        <taxon>Metazoa</taxon>
        <taxon>Chordata</taxon>
        <taxon>Craniata</taxon>
        <taxon>Vertebrata</taxon>
        <taxon>Euteleostomi</taxon>
        <taxon>Archelosauria</taxon>
        <taxon>Testudinata</taxon>
        <taxon>Testudines</taxon>
        <taxon>Cryptodira</taxon>
        <taxon>Durocryptodira</taxon>
        <taxon>Testudinoidea</taxon>
        <taxon>Testudinidae</taxon>
        <taxon>Gopherus</taxon>
    </lineage>
</organism>
<dbReference type="GO" id="GO:0016324">
    <property type="term" value="C:apical plasma membrane"/>
    <property type="evidence" value="ECO:0007669"/>
    <property type="project" value="TreeGrafter"/>
</dbReference>
<keyword evidence="9" id="KW-0175">Coiled coil</keyword>
<dbReference type="GO" id="GO:0007155">
    <property type="term" value="P:cell adhesion"/>
    <property type="evidence" value="ECO:0007669"/>
    <property type="project" value="TreeGrafter"/>
</dbReference>
<reference evidence="19" key="1">
    <citation type="journal article" date="2017" name="PLoS ONE">
        <title>The Agassiz's desert tortoise genome provides a resource for the conservation of a threatened species.</title>
        <authorList>
            <person name="Tollis M."/>
            <person name="DeNardo D.F."/>
            <person name="Cornelius J.A."/>
            <person name="Dolby G.A."/>
            <person name="Edwards T."/>
            <person name="Henen B.T."/>
            <person name="Karl A.E."/>
            <person name="Murphy R.W."/>
            <person name="Kusumi K."/>
        </authorList>
    </citation>
    <scope>NUCLEOTIDE SEQUENCE [LARGE SCALE GENOMIC DNA]</scope>
</reference>
<evidence type="ECO:0000256" key="2">
    <source>
        <dbReference type="ARBA" id="ARBA00004245"/>
    </source>
</evidence>
<feature type="region of interest" description="Disordered" evidence="15">
    <location>
        <begin position="353"/>
        <end position="394"/>
    </location>
</feature>
<feature type="region of interest" description="Disordered" evidence="15">
    <location>
        <begin position="99"/>
        <end position="206"/>
    </location>
</feature>
<keyword evidence="16" id="KW-0732">Signal</keyword>
<evidence type="ECO:0000259" key="17">
    <source>
        <dbReference type="PROSITE" id="PS50106"/>
    </source>
</evidence>
<evidence type="ECO:0000256" key="5">
    <source>
        <dbReference type="ARBA" id="ARBA00022475"/>
    </source>
</evidence>
<feature type="compositionally biased region" description="Polar residues" evidence="15">
    <location>
        <begin position="385"/>
        <end position="394"/>
    </location>
</feature>
<dbReference type="GO" id="GO:0035091">
    <property type="term" value="F:phosphatidylinositol binding"/>
    <property type="evidence" value="ECO:0007669"/>
    <property type="project" value="TreeGrafter"/>
</dbReference>
<feature type="domain" description="PDZ" evidence="17">
    <location>
        <begin position="215"/>
        <end position="291"/>
    </location>
</feature>
<accession>A0A452GQG3</accession>
<dbReference type="GO" id="GO:0045197">
    <property type="term" value="P:establishment or maintenance of epithelial cell apical/basal polarity"/>
    <property type="evidence" value="ECO:0007669"/>
    <property type="project" value="TreeGrafter"/>
</dbReference>
<dbReference type="FunFam" id="2.30.42.10:FF:000040">
    <property type="entry name" value="partitioning defective 3 homolog isoform X2"/>
    <property type="match status" value="1"/>
</dbReference>
<dbReference type="PANTHER" id="PTHR16484:SF10">
    <property type="entry name" value="PARTITIONING DEFECTIVE 3 HOMOLOG"/>
    <property type="match status" value="1"/>
</dbReference>
<dbReference type="GO" id="GO:0008104">
    <property type="term" value="P:intracellular protein localization"/>
    <property type="evidence" value="ECO:0007669"/>
    <property type="project" value="TreeGrafter"/>
</dbReference>
<comment type="subcellular location">
    <subcellularLocation>
        <location evidence="3">Cell junction</location>
        <location evidence="3">Adherens junction</location>
    </subcellularLocation>
    <subcellularLocation>
        <location evidence="1">Cell membrane</location>
    </subcellularLocation>
    <subcellularLocation>
        <location evidence="4">Cytoplasm</location>
        <location evidence="4">Cell cortex</location>
    </subcellularLocation>
    <subcellularLocation>
        <location evidence="2">Cytoplasm</location>
        <location evidence="2">Cytoskeleton</location>
    </subcellularLocation>
</comment>
<keyword evidence="11" id="KW-0206">Cytoskeleton</keyword>
<dbReference type="AlphaFoldDB" id="A0A452GQG3"/>
<protein>
    <recommendedName>
        <fullName evidence="13">Partitioning defective 3 homolog</fullName>
    </recommendedName>
    <alternativeName>
        <fullName evidence="14">Atypical PKC isotype-specific-interacting protein</fullName>
    </alternativeName>
</protein>
<dbReference type="Gene3D" id="2.30.42.10">
    <property type="match status" value="3"/>
</dbReference>
<feature type="compositionally biased region" description="Polar residues" evidence="15">
    <location>
        <begin position="1039"/>
        <end position="1052"/>
    </location>
</feature>
<dbReference type="GO" id="GO:0030010">
    <property type="term" value="P:establishment of cell polarity"/>
    <property type="evidence" value="ECO:0007669"/>
    <property type="project" value="TreeGrafter"/>
</dbReference>
<dbReference type="GO" id="GO:0051660">
    <property type="term" value="P:establishment of centrosome localization"/>
    <property type="evidence" value="ECO:0007669"/>
    <property type="project" value="TreeGrafter"/>
</dbReference>
<feature type="compositionally biased region" description="Polar residues" evidence="15">
    <location>
        <begin position="1002"/>
        <end position="1022"/>
    </location>
</feature>
<feature type="domain" description="PDZ" evidence="17">
    <location>
        <begin position="405"/>
        <end position="478"/>
    </location>
</feature>
<evidence type="ECO:0000256" key="6">
    <source>
        <dbReference type="ARBA" id="ARBA00022490"/>
    </source>
</evidence>
<feature type="region of interest" description="Disordered" evidence="15">
    <location>
        <begin position="872"/>
        <end position="951"/>
    </location>
</feature>
<feature type="compositionally biased region" description="Basic and acidic residues" evidence="15">
    <location>
        <begin position="1188"/>
        <end position="1201"/>
    </location>
</feature>
<evidence type="ECO:0000256" key="13">
    <source>
        <dbReference type="ARBA" id="ARBA00070151"/>
    </source>
</evidence>
<evidence type="ECO:0000256" key="8">
    <source>
        <dbReference type="ARBA" id="ARBA00022990"/>
    </source>
</evidence>
<evidence type="ECO:0000313" key="19">
    <source>
        <dbReference type="Proteomes" id="UP000291020"/>
    </source>
</evidence>
<feature type="compositionally biased region" description="Basic and acidic residues" evidence="15">
    <location>
        <begin position="1250"/>
        <end position="1259"/>
    </location>
</feature>
<feature type="compositionally biased region" description="Basic and acidic residues" evidence="15">
    <location>
        <begin position="1053"/>
        <end position="1080"/>
    </location>
</feature>
<dbReference type="InterPro" id="IPR052213">
    <property type="entry name" value="PAR3"/>
</dbReference>
<dbReference type="Ensembl" id="ENSGAGT00000004878.1">
    <property type="protein sequence ID" value="ENSGAGP00000004166.1"/>
    <property type="gene ID" value="ENSGAGG00000003415.1"/>
</dbReference>
<feature type="chain" id="PRO_5019382003" description="Partitioning defective 3 homolog" evidence="16">
    <location>
        <begin position="22"/>
        <end position="1259"/>
    </location>
</feature>
<keyword evidence="7" id="KW-0221">Differentiation</keyword>
<feature type="compositionally biased region" description="Polar residues" evidence="15">
    <location>
        <begin position="1081"/>
        <end position="1098"/>
    </location>
</feature>
<dbReference type="GO" id="GO:0005912">
    <property type="term" value="C:adherens junction"/>
    <property type="evidence" value="ECO:0007669"/>
    <property type="project" value="UniProtKB-SubCell"/>
</dbReference>
<evidence type="ECO:0000256" key="7">
    <source>
        <dbReference type="ARBA" id="ARBA00022782"/>
    </source>
</evidence>
<feature type="region of interest" description="Disordered" evidence="15">
    <location>
        <begin position="800"/>
        <end position="828"/>
    </location>
</feature>
<evidence type="ECO:0000256" key="14">
    <source>
        <dbReference type="ARBA" id="ARBA00082523"/>
    </source>
</evidence>
<evidence type="ECO:0000313" key="18">
    <source>
        <dbReference type="Ensembl" id="ENSGAGP00000004166.1"/>
    </source>
</evidence>
<dbReference type="GO" id="GO:0000226">
    <property type="term" value="P:microtubule cytoskeleton organization"/>
    <property type="evidence" value="ECO:0007669"/>
    <property type="project" value="TreeGrafter"/>
</dbReference>
<feature type="compositionally biased region" description="Polar residues" evidence="15">
    <location>
        <begin position="1124"/>
        <end position="1148"/>
    </location>
</feature>
<dbReference type="CDD" id="cd23058">
    <property type="entry name" value="PDZ2_Par3-like"/>
    <property type="match status" value="1"/>
</dbReference>
<dbReference type="SMART" id="SM00228">
    <property type="entry name" value="PDZ"/>
    <property type="match status" value="3"/>
</dbReference>
<dbReference type="FunFam" id="2.30.42.10:FF:000011">
    <property type="entry name" value="partitioning defective 3 homolog isoform X1"/>
    <property type="match status" value="1"/>
</dbReference>
<evidence type="ECO:0000256" key="1">
    <source>
        <dbReference type="ARBA" id="ARBA00004236"/>
    </source>
</evidence>
<evidence type="ECO:0000256" key="16">
    <source>
        <dbReference type="SAM" id="SignalP"/>
    </source>
</evidence>
<sequence length="1259" mass="140423">MAHLCCCLFNSRLHWLSQLVAIFDEQDPHHGGDGTSASSTGTQSPEIFGSELGSNSVSAFQPYQATSEIEVTPSVLRANMPLHVRRSSDPALIGLSTSVSDTNFSSEEPSRKNPTRWSTTAGFLKQNTPGMPSSHDRKKDENYRSLPRDTSNWSNQFQRDNARSSLSASHPMVDKWLERQEQDEDGTEEDNSRVEPVGHADSGLESTTNFSLDDMVKLVEVSNDGGPLGIHVVPFSARGGRTLGLLVKRLEKGGKAEQENLFHENDCIVRINDGDLRNRRFEQAQHMFRQAMRTPIIWFHVVPAANKEQYEQLSQSEKNMYYSNRFSPDSQYIDNKSINNAGLHTLQRISRMSNQTDQTDSYSQLPHSVNSSGKPPSGLAPSPQKVLTSTTNSGYNTKKIGKRLNIQLRKGTEGLGFSITSRDVPIGGSAPIYVKNILPRGAAIQDGRLKAGDRLTEVNGVDLTGKTQEEAVSLLRSTKMGGTVSLLIFRQEETFHPRELSAEQSQSQIPKETKSEEEDLVLTPDGTREFLTFEVPLNDSGSAGLGVSVKGNRSKENHADLGIFVKSIINGGAASKDGRLRVNDQLIAVNGESLLGKTNQDAMETLRRSMSTEGNKRGMIQLIVARRISKCNELESPGSPPGPELPIDTILDDRERRISHSLYSGIEGLSESPTRTAALSRMMGKYQLSPTVNMPQDDTVIIEDDRLPVLPPHLSDQSSSSSHDDMGFGTTDVGAWAKATINESTDCTLSPDADPVLAFQREGFGRQSMSEKRTKQFSDASQLEFVKTRKSKSMDLVADETKLSTMDDQKTGSPTRDVGPSLGLKKSSSLESLQTAVAEVTLNGDIPFHRPRPRIIRGRGCNESFRAAIDKSYDKPVADDDDEGMETLEEDTEESSRSGRESVSTASDQPSHSLERQINGSQDKGDRKKAGKDKKKDRDKEKDKIKAKKGMLKGLGDMFRIQAKTREFREKQARERDYAEIEDFNRTFGCEADPVYAGMASYDSSTNSGAMTLNSRPQSPREGQTVEALYAQVKKPRNSKSSPVDSIRSTPSNHDRIQRLRQEFQQAKQDEDVEDRRRTYSFEQPWQNSKTYSQSGRHSVSVEVQMQRQRQEERESFQQAQRQYSSLPRQSRKNASSVSQDSWEQSYSPGEGFQTAKENPRYSSYQGSRNGYMGGHGFNARVMLETQELLRQEQRRKEQQLKKKTSSEGPNNYDSYKKIQDPNYVPPKGPFRQDVPPSPSQVARLNRLQTPEKGRPFYS</sequence>
<reference evidence="18" key="2">
    <citation type="submission" date="2025-08" db="UniProtKB">
        <authorList>
            <consortium name="Ensembl"/>
        </authorList>
    </citation>
    <scope>IDENTIFICATION</scope>
</reference>
<evidence type="ECO:0000256" key="15">
    <source>
        <dbReference type="SAM" id="MobiDB-lite"/>
    </source>
</evidence>
<dbReference type="FunFam" id="2.30.42.10:FF:000078">
    <property type="entry name" value="Partitioning defective 3 homolog B"/>
    <property type="match status" value="1"/>
</dbReference>